<keyword evidence="2" id="KW-0479">Metal-binding</keyword>
<proteinExistence type="inferred from homology"/>
<dbReference type="InterPro" id="IPR050682">
    <property type="entry name" value="ModA/WtpA"/>
</dbReference>
<reference evidence="6" key="1">
    <citation type="journal article" date="2019" name="Int. J. Syst. Evol. Microbiol.">
        <title>The Global Catalogue of Microorganisms (GCM) 10K type strain sequencing project: providing services to taxonomists for standard genome sequencing and annotation.</title>
        <authorList>
            <consortium name="The Broad Institute Genomics Platform"/>
            <consortium name="The Broad Institute Genome Sequencing Center for Infectious Disease"/>
            <person name="Wu L."/>
            <person name="Ma J."/>
        </authorList>
    </citation>
    <scope>NUCLEOTIDE SEQUENCE [LARGE SCALE GENOMIC DNA]</scope>
    <source>
        <strain evidence="6">KCTC 52640</strain>
    </source>
</reference>
<dbReference type="NCBIfam" id="TIGR01256">
    <property type="entry name" value="modA"/>
    <property type="match status" value="1"/>
</dbReference>
<dbReference type="Proteomes" id="UP001595462">
    <property type="component" value="Unassembled WGS sequence"/>
</dbReference>
<evidence type="ECO:0000256" key="2">
    <source>
        <dbReference type="ARBA" id="ARBA00022723"/>
    </source>
</evidence>
<accession>A0ABV7EXC9</accession>
<evidence type="ECO:0000256" key="3">
    <source>
        <dbReference type="ARBA" id="ARBA00022729"/>
    </source>
</evidence>
<dbReference type="EMBL" id="JBHRSS010000010">
    <property type="protein sequence ID" value="MFC3106197.1"/>
    <property type="molecule type" value="Genomic_DNA"/>
</dbReference>
<name>A0ABV7EXC9_9GAMM</name>
<keyword evidence="3 4" id="KW-0732">Signal</keyword>
<evidence type="ECO:0000313" key="5">
    <source>
        <dbReference type="EMBL" id="MFC3106197.1"/>
    </source>
</evidence>
<dbReference type="PIRSF" id="PIRSF004846">
    <property type="entry name" value="ModA"/>
    <property type="match status" value="1"/>
</dbReference>
<dbReference type="InterPro" id="IPR005950">
    <property type="entry name" value="ModA"/>
</dbReference>
<dbReference type="PANTHER" id="PTHR30632:SF17">
    <property type="entry name" value="MOLYBDATE-BINDING PROTEIN MODA"/>
    <property type="match status" value="1"/>
</dbReference>
<organism evidence="5 6">
    <name type="scientific">Salinisphaera aquimarina</name>
    <dbReference type="NCBI Taxonomy" id="2094031"/>
    <lineage>
        <taxon>Bacteria</taxon>
        <taxon>Pseudomonadati</taxon>
        <taxon>Pseudomonadota</taxon>
        <taxon>Gammaproteobacteria</taxon>
        <taxon>Salinisphaerales</taxon>
        <taxon>Salinisphaeraceae</taxon>
        <taxon>Salinisphaera</taxon>
    </lineage>
</organism>
<dbReference type="PANTHER" id="PTHR30632">
    <property type="entry name" value="MOLYBDATE-BINDING PERIPLASMIC PROTEIN"/>
    <property type="match status" value="1"/>
</dbReference>
<dbReference type="RefSeq" id="WP_380691806.1">
    <property type="nucleotide sequence ID" value="NZ_JBHRSS010000010.1"/>
</dbReference>
<evidence type="ECO:0000256" key="1">
    <source>
        <dbReference type="ARBA" id="ARBA00009175"/>
    </source>
</evidence>
<dbReference type="Gene3D" id="3.40.190.10">
    <property type="entry name" value="Periplasmic binding protein-like II"/>
    <property type="match status" value="2"/>
</dbReference>
<dbReference type="Pfam" id="PF13531">
    <property type="entry name" value="SBP_bac_11"/>
    <property type="match status" value="1"/>
</dbReference>
<evidence type="ECO:0000256" key="4">
    <source>
        <dbReference type="SAM" id="SignalP"/>
    </source>
</evidence>
<dbReference type="NCBIfam" id="NF007958">
    <property type="entry name" value="PRK10677.1"/>
    <property type="match status" value="1"/>
</dbReference>
<feature type="signal peptide" evidence="4">
    <location>
        <begin position="1"/>
        <end position="32"/>
    </location>
</feature>
<gene>
    <name evidence="5" type="primary">modA</name>
    <name evidence="5" type="ORF">ACFOSU_20175</name>
</gene>
<evidence type="ECO:0000313" key="6">
    <source>
        <dbReference type="Proteomes" id="UP001595462"/>
    </source>
</evidence>
<keyword evidence="6" id="KW-1185">Reference proteome</keyword>
<dbReference type="CDD" id="cd13536">
    <property type="entry name" value="PBP2_EcModA"/>
    <property type="match status" value="1"/>
</dbReference>
<comment type="caution">
    <text evidence="5">The sequence shown here is derived from an EMBL/GenBank/DDBJ whole genome shotgun (WGS) entry which is preliminary data.</text>
</comment>
<sequence>MSRYRNLGRSVFTGFVLIVLSALVVAPLSARAADAQDSSLLVFAAASLKNAMDGVVVAYEKDHPVDVKVSYAGSSTLARQIEQGAPADVYVSANQDWMDRLDADERVDSASRVDLLANSLVLVAPADSDTRLEIAPDFDIVAALGDRYLAMANTDAVPAGIYGRQALEFLHVWDGLQGHIAQADDVRAALALVARGEAPLGVVYSSDAVAEKDVQVVDTFPAASHKPIIYPAAILTGVDNPQAQRFLAFLQTDTAAGIFKQWGFRLAGSSAAKPQ</sequence>
<comment type="similarity">
    <text evidence="1">Belongs to the bacterial solute-binding protein ModA family.</text>
</comment>
<feature type="chain" id="PRO_5045455527" evidence="4">
    <location>
        <begin position="33"/>
        <end position="275"/>
    </location>
</feature>
<dbReference type="SUPFAM" id="SSF53850">
    <property type="entry name" value="Periplasmic binding protein-like II"/>
    <property type="match status" value="1"/>
</dbReference>
<protein>
    <submittedName>
        <fullName evidence="5">Molybdate ABC transporter substrate-binding protein</fullName>
    </submittedName>
</protein>